<evidence type="ECO:0000313" key="2">
    <source>
        <dbReference type="EMBL" id="KAA3471126.1"/>
    </source>
</evidence>
<evidence type="ECO:0000313" key="3">
    <source>
        <dbReference type="Proteomes" id="UP000325315"/>
    </source>
</evidence>
<accession>A0A5B6VPK9</accession>
<evidence type="ECO:0000256" key="1">
    <source>
        <dbReference type="SAM" id="MobiDB-lite"/>
    </source>
</evidence>
<dbReference type="PANTHER" id="PTHR33356">
    <property type="entry name" value="TIP41-LIKE PROTEIN"/>
    <property type="match status" value="1"/>
</dbReference>
<sequence length="210" mass="23543">MKTEKQISSSTMAAASVEDIEVGFEEAMSWLPSHVLDEATWETKIKKDDVKYNYHRHRSKLPAQPFFQPQWRGSWRRHQKPRYGGNEGASGGPGMQAFFLDSGQKSCGTGVFLPQKAGTISHSSRRPACSPVLLPSRVVQALNLNVNELGLQISPRRDPRNNTSTRRGELNNNSNNGNKNGKDHTSTKRCVVSQTETSSPDIFLPREWTY</sequence>
<keyword evidence="3" id="KW-1185">Reference proteome</keyword>
<dbReference type="EMBL" id="SMMG02000006">
    <property type="protein sequence ID" value="KAA3471126.1"/>
    <property type="molecule type" value="Genomic_DNA"/>
</dbReference>
<dbReference type="AlphaFoldDB" id="A0A5B6VPK9"/>
<name>A0A5B6VPK9_9ROSI</name>
<comment type="caution">
    <text evidence="2">The sequence shown here is derived from an EMBL/GenBank/DDBJ whole genome shotgun (WGS) entry which is preliminary data.</text>
</comment>
<dbReference type="Proteomes" id="UP000325315">
    <property type="component" value="Unassembled WGS sequence"/>
</dbReference>
<organism evidence="2 3">
    <name type="scientific">Gossypium australe</name>
    <dbReference type="NCBI Taxonomy" id="47621"/>
    <lineage>
        <taxon>Eukaryota</taxon>
        <taxon>Viridiplantae</taxon>
        <taxon>Streptophyta</taxon>
        <taxon>Embryophyta</taxon>
        <taxon>Tracheophyta</taxon>
        <taxon>Spermatophyta</taxon>
        <taxon>Magnoliopsida</taxon>
        <taxon>eudicotyledons</taxon>
        <taxon>Gunneridae</taxon>
        <taxon>Pentapetalae</taxon>
        <taxon>rosids</taxon>
        <taxon>malvids</taxon>
        <taxon>Malvales</taxon>
        <taxon>Malvaceae</taxon>
        <taxon>Malvoideae</taxon>
        <taxon>Gossypium</taxon>
    </lineage>
</organism>
<reference evidence="3" key="1">
    <citation type="journal article" date="2019" name="Plant Biotechnol. J.">
        <title>Genome sequencing of the Australian wild diploid species Gossypium australe highlights disease resistance and delayed gland morphogenesis.</title>
        <authorList>
            <person name="Cai Y."/>
            <person name="Cai X."/>
            <person name="Wang Q."/>
            <person name="Wang P."/>
            <person name="Zhang Y."/>
            <person name="Cai C."/>
            <person name="Xu Y."/>
            <person name="Wang K."/>
            <person name="Zhou Z."/>
            <person name="Wang C."/>
            <person name="Geng S."/>
            <person name="Li B."/>
            <person name="Dong Q."/>
            <person name="Hou Y."/>
            <person name="Wang H."/>
            <person name="Ai P."/>
            <person name="Liu Z."/>
            <person name="Yi F."/>
            <person name="Sun M."/>
            <person name="An G."/>
            <person name="Cheng J."/>
            <person name="Zhang Y."/>
            <person name="Shi Q."/>
            <person name="Xie Y."/>
            <person name="Shi X."/>
            <person name="Chang Y."/>
            <person name="Huang F."/>
            <person name="Chen Y."/>
            <person name="Hong S."/>
            <person name="Mi L."/>
            <person name="Sun Q."/>
            <person name="Zhang L."/>
            <person name="Zhou B."/>
            <person name="Peng R."/>
            <person name="Zhang X."/>
            <person name="Liu F."/>
        </authorList>
    </citation>
    <scope>NUCLEOTIDE SEQUENCE [LARGE SCALE GENOMIC DNA]</scope>
    <source>
        <strain evidence="3">cv. PA1801</strain>
    </source>
</reference>
<proteinExistence type="predicted"/>
<dbReference type="PANTHER" id="PTHR33356:SF13">
    <property type="entry name" value="DUF4005 DOMAIN-CONTAINING PROTEIN"/>
    <property type="match status" value="1"/>
</dbReference>
<dbReference type="OrthoDB" id="1931548at2759"/>
<gene>
    <name evidence="2" type="ORF">EPI10_016778</name>
</gene>
<protein>
    <submittedName>
        <fullName evidence="2">SecY/SEC61-alpha family</fullName>
    </submittedName>
</protein>
<feature type="region of interest" description="Disordered" evidence="1">
    <location>
        <begin position="153"/>
        <end position="198"/>
    </location>
</feature>